<dbReference type="InterPro" id="IPR016024">
    <property type="entry name" value="ARM-type_fold"/>
</dbReference>
<dbReference type="Pfam" id="PF20927">
    <property type="entry name" value="Htt_C-HEAT"/>
    <property type="match status" value="2"/>
</dbReference>
<organism evidence="2 3">
    <name type="scientific">Geodia barretti</name>
    <name type="common">Barrett's horny sponge</name>
    <dbReference type="NCBI Taxonomy" id="519541"/>
    <lineage>
        <taxon>Eukaryota</taxon>
        <taxon>Metazoa</taxon>
        <taxon>Porifera</taxon>
        <taxon>Demospongiae</taxon>
        <taxon>Heteroscleromorpha</taxon>
        <taxon>Tetractinellida</taxon>
        <taxon>Astrophorina</taxon>
        <taxon>Geodiidae</taxon>
        <taxon>Geodia</taxon>
    </lineage>
</organism>
<keyword evidence="3" id="KW-1185">Reference proteome</keyword>
<dbReference type="SUPFAM" id="SSF48371">
    <property type="entry name" value="ARM repeat"/>
    <property type="match status" value="1"/>
</dbReference>
<dbReference type="Proteomes" id="UP001174909">
    <property type="component" value="Unassembled WGS sequence"/>
</dbReference>
<protein>
    <submittedName>
        <fullName evidence="2">Huntingtin</fullName>
    </submittedName>
</protein>
<dbReference type="InterPro" id="IPR028426">
    <property type="entry name" value="Huntingtin_fam"/>
</dbReference>
<sequence length="1598" mass="174411">MEVALAADVSKHVEELMSYFTITFTVDPSGALLCVQQLLNALFGMNAAAQHTPIHSPYLSSLPFELHSLQRASPLSPSPHPLVDATLSQPLAVMEHWLDGPPPHPHHSPSSHKSPSLPRKQPMLSGRRALVVKPVNPVSSVKDYIAHFEPLVVSVVKRFPHTSSLLLQQRTLFLLVQLLQLKVRYELLDCNHTFLDSVLKLVGLMESGVVRDGEDLVPFLFQFLVLLAYDNSQLVSIPEVMQRCDGVMASGHSVDTFAIPALQPLVLNLFVRPGKEGSELETQREVVLSMLLRVIDHSRVMSLLTHVLDCFSRSSQHWHRVSGQILASLLNAVARLSLVLDSAESMATLYHLFSAMDPSALSVKALFVSMLKQPVLEGPRQLCRWLAVLNTALTLMRSLFPESTLYSELSSITLTVPAVKSEEVDVHGDTPHLHDDEAPSTRLAWFLLSVMRVTVETQLQLKCLSGPHPQPLLPHLLGRYLLLLSSLLSGEYENLRMALTSVSFPLSLTSAFLSLTPSYPLLTLHYYHLSLLTGGRSLVFSALQVCSASQAPSHRLLYHCLLPLLSCSGTSLMDTVPTTLIDRDRTTEKDTLIEQLMNSDFSNPVACMHALQLARDEGSVRVLPLLCRRLVTHPFSSISSPAASLAGRIMADKKVSSDLARELLPFLSGAGNRYPELLSTTQRLADVPSPAPPQSSSSHPLQFTSQVQAVTRLWFLAEVHDLCRNSCSDWLCGRVLARLSLSELSDLLQNPDIPKGLLEACVSHGLEVSLSSSSQTPHPLLQASSARLLDQLVQSQGPGDPSLLPPLLWLLLAQEVLSLPPLNEAAVSSVLAAITGGLQQRDSTLLLQTSMDCLSLALSLREIQSGIDDAWLATTVPLVVALAKGSTAEAGKADGSSSQQLHSALTHSPTHSLSPSLRLHTGTALLSLARLPSLHATCLIPPLLLSPGSQSPSEQVLDQALLEGEVLQQYMARSNTVGWLDRAQFEERWMQLLGVVNQPPPAEGMPVEEMYAHTLNMCIGLVGVVSLLLATSLCPQPGNPVFGVPLHTHRNRDILFLGTKPGRRLRKVRSVVETQLLLQCGARPDIYSHYQCPLLSHLSLPLFTRNVERGPGGTELGPAQLSLKSLWPVTLANPTSPARHSPDGVDVRSCVLSLVDLFSHWLGQPLHPLLLLHTLRAILMLSDLFSLPSQFQWMLELACDLSDKQPPEDVALHAILMQCILKAGAVLKVDAVQLERIVRSTERALSSDSLEVQDGCLCGLLYVVEDPGSQLAAHLAAPLAKYLPPQLESFHRLSEQHCTLCWSLAVSLALHHSHLLKSVIPPPEKSVSAFLPACAWCRDAEFPGQLLEKAIPLFLHPHTSPLLFHSLCFGLELLVLNFTLSNEQRSKVTNVTAGRCAKCELDKVLPALGLLLSCMYSGEQGNYVNEDEETEAAVEMSVLTREYVGILVEHLRHSPLEGVRFLVGVVPVVMVDFLPPVQVLQMVVTEFVSPHQPRPSLAAIVMGETFSLVLGKNMGDTLTDCGPTVSGQFRSTGAREKGSLVFSVLLAAASSSSILRAMLEVVADQPNMCLHICKFSLATTSFYFCSNPSVKPSSKRCL</sequence>
<reference evidence="2" key="1">
    <citation type="submission" date="2023-03" db="EMBL/GenBank/DDBJ databases">
        <authorList>
            <person name="Steffen K."/>
            <person name="Cardenas P."/>
        </authorList>
    </citation>
    <scope>NUCLEOTIDE SEQUENCE</scope>
</reference>
<dbReference type="InterPro" id="IPR048413">
    <property type="entry name" value="Htt_C-HEAT_rpt"/>
</dbReference>
<dbReference type="GO" id="GO:0005737">
    <property type="term" value="C:cytoplasm"/>
    <property type="evidence" value="ECO:0007669"/>
    <property type="project" value="TreeGrafter"/>
</dbReference>
<proteinExistence type="predicted"/>
<dbReference type="PANTHER" id="PTHR10170:SF10">
    <property type="entry name" value="HUNTINGTIN"/>
    <property type="match status" value="1"/>
</dbReference>
<feature type="compositionally biased region" description="Polar residues" evidence="1">
    <location>
        <begin position="895"/>
        <end position="915"/>
    </location>
</feature>
<evidence type="ECO:0000256" key="1">
    <source>
        <dbReference type="SAM" id="MobiDB-lite"/>
    </source>
</evidence>
<dbReference type="PANTHER" id="PTHR10170">
    <property type="entry name" value="HUNTINGTON DISEASE PROTEIN"/>
    <property type="match status" value="1"/>
</dbReference>
<evidence type="ECO:0000313" key="2">
    <source>
        <dbReference type="EMBL" id="CAI8011398.1"/>
    </source>
</evidence>
<comment type="caution">
    <text evidence="2">The sequence shown here is derived from an EMBL/GenBank/DDBJ whole genome shotgun (WGS) entry which is preliminary data.</text>
</comment>
<dbReference type="Pfam" id="PF12372">
    <property type="entry name" value="Htt_N-HEAT"/>
    <property type="match status" value="1"/>
</dbReference>
<accession>A0AA35RH62</accession>
<gene>
    <name evidence="2" type="ORF">GBAR_LOCUS7362</name>
</gene>
<dbReference type="InterPro" id="IPR024613">
    <property type="entry name" value="Huntingtin_N_HEAT_rpt-2"/>
</dbReference>
<feature type="region of interest" description="Disordered" evidence="1">
    <location>
        <begin position="891"/>
        <end position="915"/>
    </location>
</feature>
<feature type="region of interest" description="Disordered" evidence="1">
    <location>
        <begin position="98"/>
        <end position="121"/>
    </location>
</feature>
<name>A0AA35RH62_GEOBA</name>
<dbReference type="EMBL" id="CASHTH010001101">
    <property type="protein sequence ID" value="CAI8011398.1"/>
    <property type="molecule type" value="Genomic_DNA"/>
</dbReference>
<evidence type="ECO:0000313" key="3">
    <source>
        <dbReference type="Proteomes" id="UP001174909"/>
    </source>
</evidence>